<dbReference type="Proteomes" id="UP000841561">
    <property type="component" value="Unassembled WGS sequence"/>
</dbReference>
<dbReference type="RefSeq" id="WP_197168376.1">
    <property type="nucleotide sequence ID" value="NZ_JACXAY010000001.1"/>
</dbReference>
<sequence length="95" mass="10882">MRTETVITHVKCDICGKSNDKGFSIDRKRVAVLEIGCLNEYGHFHKDISKNIKIKQLDLCKTCADMANDRIIKSKSEMFSEKVYYSFQDVGEVSE</sequence>
<organism evidence="1 2">
    <name type="scientific">Listeria monocytogenes</name>
    <dbReference type="NCBI Taxonomy" id="1639"/>
    <lineage>
        <taxon>Bacteria</taxon>
        <taxon>Bacillati</taxon>
        <taxon>Bacillota</taxon>
        <taxon>Bacilli</taxon>
        <taxon>Bacillales</taxon>
        <taxon>Listeriaceae</taxon>
        <taxon>Listeria</taxon>
    </lineage>
</organism>
<proteinExistence type="predicted"/>
<gene>
    <name evidence="1" type="ORF">GZK27_15500</name>
</gene>
<comment type="caution">
    <text evidence="1">The sequence shown here is derived from an EMBL/GenBank/DDBJ whole genome shotgun (WGS) entry which is preliminary data.</text>
</comment>
<protein>
    <submittedName>
        <fullName evidence="1">Uncharacterized protein</fullName>
    </submittedName>
</protein>
<dbReference type="AlphaFoldDB" id="A0A9P3VL88"/>
<evidence type="ECO:0000313" key="1">
    <source>
        <dbReference type="EMBL" id="HAC3056891.1"/>
    </source>
</evidence>
<dbReference type="EMBL" id="DAAKPP010000015">
    <property type="protein sequence ID" value="HAC3056891.1"/>
    <property type="molecule type" value="Genomic_DNA"/>
</dbReference>
<evidence type="ECO:0000313" key="2">
    <source>
        <dbReference type="Proteomes" id="UP000841561"/>
    </source>
</evidence>
<accession>A0A9P3VL88</accession>
<name>A0A9P3VL88_LISMN</name>
<reference evidence="1 2" key="1">
    <citation type="journal article" date="2018" name="Genome Biol.">
        <title>SKESA: strategic k-mer extension for scrupulous assemblies.</title>
        <authorList>
            <person name="Souvorov A."/>
            <person name="Agarwala R."/>
            <person name="Lipman D.J."/>
        </authorList>
    </citation>
    <scope>NUCLEOTIDE SEQUENCE [LARGE SCALE GENOMIC DNA]</scope>
    <source>
        <strain evidence="1 2">LiDS0115</strain>
    </source>
</reference>